<dbReference type="Proteomes" id="UP000324705">
    <property type="component" value="Chromosome 7B"/>
</dbReference>
<dbReference type="SUPFAM" id="SSF52058">
    <property type="entry name" value="L domain-like"/>
    <property type="match status" value="1"/>
</dbReference>
<name>A0A9R1C5W4_TRITD</name>
<keyword evidence="13" id="KW-1185">Reference proteome</keyword>
<dbReference type="Gene3D" id="1.10.8.430">
    <property type="entry name" value="Helical domain of apoptotic protease-activating factors"/>
    <property type="match status" value="1"/>
</dbReference>
<dbReference type="InterPro" id="IPR058922">
    <property type="entry name" value="WHD_DRP"/>
</dbReference>
<dbReference type="GO" id="GO:0002758">
    <property type="term" value="P:innate immune response-activating signaling pathway"/>
    <property type="evidence" value="ECO:0007669"/>
    <property type="project" value="UniProtKB-ARBA"/>
</dbReference>
<evidence type="ECO:0000259" key="10">
    <source>
        <dbReference type="Pfam" id="PF23559"/>
    </source>
</evidence>
<evidence type="ECO:0000256" key="3">
    <source>
        <dbReference type="ARBA" id="ARBA00022737"/>
    </source>
</evidence>
<gene>
    <name evidence="12" type="ORF">TRITD_7Bv1G208110</name>
</gene>
<feature type="domain" description="Disease resistance R13L4/SHOC-2-like LRR" evidence="11">
    <location>
        <begin position="542"/>
        <end position="847"/>
    </location>
</feature>
<dbReference type="OMA" id="WIRSEPE"/>
<dbReference type="InterPro" id="IPR055414">
    <property type="entry name" value="LRR_R13L4/SHOC2-like"/>
</dbReference>
<dbReference type="SUPFAM" id="SSF52540">
    <property type="entry name" value="P-loop containing nucleoside triphosphate hydrolases"/>
    <property type="match status" value="1"/>
</dbReference>
<sequence>MCLFGKAYQAKRLVGTMATVLDGLVSSALHKLAKLVEDEVMMTLCVGRDIKKLQHNLEAFRAVRQDAEAMAMRDKRVRLWWKRVSDVMFNVDDVIDLFMANSYMRPRALPCSSMFSCFAKLLLDHRVATRIKDINTELGEIRGASEMYNNVGHISQQTQITAVDTSHTIPIVGPGIVGTGITRDVDSMVQAIASRCPNNDPSVFGIEGMGGIGKTTLAKKIYWEEWIRKEFQIHIWLGISETYDMTGLLKQAIRMAGGNCDQRETEAELLLCLKDTIQGKSVFLVLDNVFRADVWIRRLQLAFEGALNNVCVLVTTRSHDVLLAMGTTHIHSVSRMSEDDGLMLLMKNSFQWPGRPGRTFQELGRQIVRRCDGLPLAIKAVAGTLSTRKTEDEWKKIRDCQWSIEGLPEGVGGALYVSYRNLADELKQCFLWCALLPQSFEIRRDAVAYWWVAEGFVRKEHGCSVHQTAEGYYYELVRRNLLQPTMDSVDLAVSTMHDVLRSLGQHLTKDHSLFMNVQEDYSRFMDVENNGAVPKLRRLGISSAIEELPAIEEHKSLRTLLIFDNKKFSSFHNDTFKKLQHVRVLVLRGTSIENIPESLGNMVLLRLLDLSYTEIEKLPESIGNLISLEYLRLLGCPKLHSLPHGLMRLSNISFLELDQLALHDIPKGIARFKHLYNLRGVFETKTGFRLDELQDLPNIQRLWVDKLEKATPEGELVLKNSSNLRELGLQCTSTRYEANELERIQQVYDRLIPSPSLVYLFFVAFPCTMFPKWLRTEPELNMPILHILHLNESIPCTDLPPAGQIPELLELKIQGADEVVSIGTDLLGKGVPSAAAFFPKLELLLIIRMYNLEKWYLNPRDQQLSLMPCLQRLLLLDCPKLTALPPDLSKMVSLKRIHIEGAHELKEVVNLPAVAWLKLKNNKSLTTISNLCKLQDLFAQDCPMLDRAENLCLLKHVYMIDCPHALEFRNCLPGDGVLFHVATDGHNIFPDEAL</sequence>
<evidence type="ECO:0000313" key="13">
    <source>
        <dbReference type="Proteomes" id="UP000324705"/>
    </source>
</evidence>
<feature type="domain" description="Disease resistance protein winged helix" evidence="10">
    <location>
        <begin position="437"/>
        <end position="503"/>
    </location>
</feature>
<dbReference type="InterPro" id="IPR041118">
    <property type="entry name" value="Rx_N"/>
</dbReference>
<dbReference type="InterPro" id="IPR042197">
    <property type="entry name" value="Apaf_helical"/>
</dbReference>
<evidence type="ECO:0000259" key="11">
    <source>
        <dbReference type="Pfam" id="PF23598"/>
    </source>
</evidence>
<dbReference type="PANTHER" id="PTHR36766">
    <property type="entry name" value="PLANT BROAD-SPECTRUM MILDEW RESISTANCE PROTEIN RPW8"/>
    <property type="match status" value="1"/>
</dbReference>
<evidence type="ECO:0000259" key="9">
    <source>
        <dbReference type="Pfam" id="PF18052"/>
    </source>
</evidence>
<dbReference type="GO" id="GO:0009626">
    <property type="term" value="P:plant-type hypersensitive response"/>
    <property type="evidence" value="ECO:0007669"/>
    <property type="project" value="UniProtKB-ARBA"/>
</dbReference>
<keyword evidence="5" id="KW-0611">Plant defense</keyword>
<keyword evidence="7" id="KW-0175">Coiled coil</keyword>
<accession>A0A9R1C5W4</accession>
<evidence type="ECO:0000256" key="2">
    <source>
        <dbReference type="ARBA" id="ARBA00022614"/>
    </source>
</evidence>
<dbReference type="Gene3D" id="3.80.10.10">
    <property type="entry name" value="Ribonuclease Inhibitor"/>
    <property type="match status" value="2"/>
</dbReference>
<dbReference type="FunFam" id="1.10.10.10:FF:000322">
    <property type="entry name" value="Probable disease resistance protein At1g63360"/>
    <property type="match status" value="1"/>
</dbReference>
<reference evidence="12 13" key="1">
    <citation type="submission" date="2017-09" db="EMBL/GenBank/DDBJ databases">
        <authorList>
            <consortium name="International Durum Wheat Genome Sequencing Consortium (IDWGSC)"/>
            <person name="Milanesi L."/>
        </authorList>
    </citation>
    <scope>NUCLEOTIDE SEQUENCE [LARGE SCALE GENOMIC DNA]</scope>
    <source>
        <strain evidence="13">cv. Svevo</strain>
    </source>
</reference>
<dbReference type="PANTHER" id="PTHR36766:SF33">
    <property type="entry name" value="NB-ARC DOMAIN-CONTAINING PROTEIN"/>
    <property type="match status" value="1"/>
</dbReference>
<evidence type="ECO:0000313" key="12">
    <source>
        <dbReference type="EMBL" id="VAI92703.1"/>
    </source>
</evidence>
<proteinExistence type="inferred from homology"/>
<dbReference type="Pfam" id="PF00931">
    <property type="entry name" value="NB-ARC"/>
    <property type="match status" value="1"/>
</dbReference>
<dbReference type="Gene3D" id="1.20.5.4130">
    <property type="match status" value="1"/>
</dbReference>
<comment type="similarity">
    <text evidence="1">Belongs to the disease resistance NB-LRR family.</text>
</comment>
<evidence type="ECO:0000256" key="4">
    <source>
        <dbReference type="ARBA" id="ARBA00022741"/>
    </source>
</evidence>
<dbReference type="Gene3D" id="1.10.10.10">
    <property type="entry name" value="Winged helix-like DNA-binding domain superfamily/Winged helix DNA-binding domain"/>
    <property type="match status" value="1"/>
</dbReference>
<feature type="domain" description="Disease resistance N-terminal" evidence="9">
    <location>
        <begin position="25"/>
        <end position="102"/>
    </location>
</feature>
<dbReference type="Pfam" id="PF23598">
    <property type="entry name" value="LRR_14"/>
    <property type="match status" value="1"/>
</dbReference>
<dbReference type="PRINTS" id="PR00364">
    <property type="entry name" value="DISEASERSIST"/>
</dbReference>
<dbReference type="AlphaFoldDB" id="A0A9R1C5W4"/>
<feature type="domain" description="NB-ARC" evidence="8">
    <location>
        <begin position="186"/>
        <end position="351"/>
    </location>
</feature>
<dbReference type="InterPro" id="IPR002182">
    <property type="entry name" value="NB-ARC"/>
</dbReference>
<dbReference type="InterPro" id="IPR036388">
    <property type="entry name" value="WH-like_DNA-bd_sf"/>
</dbReference>
<dbReference type="GO" id="GO:0042742">
    <property type="term" value="P:defense response to bacterium"/>
    <property type="evidence" value="ECO:0007669"/>
    <property type="project" value="UniProtKB-ARBA"/>
</dbReference>
<dbReference type="CDD" id="cd14798">
    <property type="entry name" value="RX-CC_like"/>
    <property type="match status" value="1"/>
</dbReference>
<evidence type="ECO:0000256" key="6">
    <source>
        <dbReference type="ARBA" id="ARBA00022840"/>
    </source>
</evidence>
<evidence type="ECO:0000259" key="8">
    <source>
        <dbReference type="Pfam" id="PF00931"/>
    </source>
</evidence>
<dbReference type="Gene3D" id="3.40.50.300">
    <property type="entry name" value="P-loop containing nucleotide triphosphate hydrolases"/>
    <property type="match status" value="1"/>
</dbReference>
<keyword evidence="3" id="KW-0677">Repeat</keyword>
<dbReference type="InterPro" id="IPR027417">
    <property type="entry name" value="P-loop_NTPase"/>
</dbReference>
<evidence type="ECO:0000256" key="1">
    <source>
        <dbReference type="ARBA" id="ARBA00008894"/>
    </source>
</evidence>
<keyword evidence="6" id="KW-0067">ATP-binding</keyword>
<keyword evidence="4" id="KW-0547">Nucleotide-binding</keyword>
<organism evidence="12 13">
    <name type="scientific">Triticum turgidum subsp. durum</name>
    <name type="common">Durum wheat</name>
    <name type="synonym">Triticum durum</name>
    <dbReference type="NCBI Taxonomy" id="4567"/>
    <lineage>
        <taxon>Eukaryota</taxon>
        <taxon>Viridiplantae</taxon>
        <taxon>Streptophyta</taxon>
        <taxon>Embryophyta</taxon>
        <taxon>Tracheophyta</taxon>
        <taxon>Spermatophyta</taxon>
        <taxon>Magnoliopsida</taxon>
        <taxon>Liliopsida</taxon>
        <taxon>Poales</taxon>
        <taxon>Poaceae</taxon>
        <taxon>BOP clade</taxon>
        <taxon>Pooideae</taxon>
        <taxon>Triticodae</taxon>
        <taxon>Triticeae</taxon>
        <taxon>Triticinae</taxon>
        <taxon>Triticum</taxon>
    </lineage>
</organism>
<dbReference type="GO" id="GO:0043531">
    <property type="term" value="F:ADP binding"/>
    <property type="evidence" value="ECO:0007669"/>
    <property type="project" value="InterPro"/>
</dbReference>
<dbReference type="EMBL" id="LT934124">
    <property type="protein sequence ID" value="VAI92703.1"/>
    <property type="molecule type" value="Genomic_DNA"/>
</dbReference>
<evidence type="ECO:0000256" key="7">
    <source>
        <dbReference type="ARBA" id="ARBA00023054"/>
    </source>
</evidence>
<dbReference type="Gramene" id="TRITD7Bv1G208110.1">
    <property type="protein sequence ID" value="TRITD7Bv1G208110.1"/>
    <property type="gene ID" value="TRITD7Bv1G208110"/>
</dbReference>
<keyword evidence="2" id="KW-0433">Leucine-rich repeat</keyword>
<dbReference type="Pfam" id="PF23559">
    <property type="entry name" value="WHD_DRP"/>
    <property type="match status" value="1"/>
</dbReference>
<dbReference type="InterPro" id="IPR032675">
    <property type="entry name" value="LRR_dom_sf"/>
</dbReference>
<protein>
    <submittedName>
        <fullName evidence="12">Uncharacterized protein</fullName>
    </submittedName>
</protein>
<dbReference type="GO" id="GO:0005524">
    <property type="term" value="F:ATP binding"/>
    <property type="evidence" value="ECO:0007669"/>
    <property type="project" value="UniProtKB-KW"/>
</dbReference>
<dbReference type="InterPro" id="IPR038005">
    <property type="entry name" value="RX-like_CC"/>
</dbReference>
<dbReference type="Pfam" id="PF18052">
    <property type="entry name" value="Rx_N"/>
    <property type="match status" value="1"/>
</dbReference>
<evidence type="ECO:0000256" key="5">
    <source>
        <dbReference type="ARBA" id="ARBA00022821"/>
    </source>
</evidence>